<dbReference type="InterPro" id="IPR008816">
    <property type="entry name" value="Gly_zipper_2TM_dom"/>
</dbReference>
<dbReference type="PANTHER" id="PTHR35603:SF2">
    <property type="entry name" value="OUTER MEMBRANE LIPOPROTEIN"/>
    <property type="match status" value="1"/>
</dbReference>
<evidence type="ECO:0000256" key="2">
    <source>
        <dbReference type="ARBA" id="ARBA00023136"/>
    </source>
</evidence>
<dbReference type="RefSeq" id="WP_408622069.1">
    <property type="nucleotide sequence ID" value="NZ_JBEQCT010000001.1"/>
</dbReference>
<feature type="chain" id="PRO_5046875070" evidence="3">
    <location>
        <begin position="21"/>
        <end position="156"/>
    </location>
</feature>
<feature type="domain" description="Glycine zipper 2TM" evidence="4">
    <location>
        <begin position="59"/>
        <end position="93"/>
    </location>
</feature>
<dbReference type="Pfam" id="PF05433">
    <property type="entry name" value="Rick_17kDa_Anti"/>
    <property type="match status" value="1"/>
</dbReference>
<dbReference type="Proteomes" id="UP001629953">
    <property type="component" value="Unassembled WGS sequence"/>
</dbReference>
<dbReference type="PANTHER" id="PTHR35603">
    <property type="match status" value="1"/>
</dbReference>
<evidence type="ECO:0000256" key="3">
    <source>
        <dbReference type="SAM" id="SignalP"/>
    </source>
</evidence>
<dbReference type="PROSITE" id="PS51257">
    <property type="entry name" value="PROKAR_LIPOPROTEIN"/>
    <property type="match status" value="1"/>
</dbReference>
<evidence type="ECO:0000313" key="6">
    <source>
        <dbReference type="Proteomes" id="UP001629953"/>
    </source>
</evidence>
<name>A0ABW9G4F5_9GAMM</name>
<dbReference type="EMBL" id="JBEQCT010000001">
    <property type="protein sequence ID" value="MFM2483918.1"/>
    <property type="molecule type" value="Genomic_DNA"/>
</dbReference>
<sequence>MAIRAWFFIITLILSCPAWASYQRNVARPVEQVVFGQVESVRHMSQVESKQIHYNPWKTLLGSVVGGVVGHQFGRGWGRVVATGVGAVAGGAIVQNTQQPTLSTTRYQLVELLIRTDDKHQLIDVIQDYDPQMPFKRGQDVRILYFKDGVRVDTTY</sequence>
<keyword evidence="6" id="KW-1185">Reference proteome</keyword>
<feature type="signal peptide" evidence="3">
    <location>
        <begin position="1"/>
        <end position="20"/>
    </location>
</feature>
<evidence type="ECO:0000256" key="1">
    <source>
        <dbReference type="ARBA" id="ARBA00004370"/>
    </source>
</evidence>
<evidence type="ECO:0000313" key="5">
    <source>
        <dbReference type="EMBL" id="MFM2483918.1"/>
    </source>
</evidence>
<organism evidence="5 6">
    <name type="scientific">Celerinatantimonas yamalensis</name>
    <dbReference type="NCBI Taxonomy" id="559956"/>
    <lineage>
        <taxon>Bacteria</taxon>
        <taxon>Pseudomonadati</taxon>
        <taxon>Pseudomonadota</taxon>
        <taxon>Gammaproteobacteria</taxon>
        <taxon>Celerinatantimonadaceae</taxon>
        <taxon>Celerinatantimonas</taxon>
    </lineage>
</organism>
<proteinExistence type="predicted"/>
<comment type="caution">
    <text evidence="5">The sequence shown here is derived from an EMBL/GenBank/DDBJ whole genome shotgun (WGS) entry which is preliminary data.</text>
</comment>
<keyword evidence="2" id="KW-0472">Membrane</keyword>
<comment type="subcellular location">
    <subcellularLocation>
        <location evidence="1">Membrane</location>
    </subcellularLocation>
</comment>
<protein>
    <submittedName>
        <fullName evidence="5">Glycine zipper 2TM domain-containing protein</fullName>
    </submittedName>
</protein>
<gene>
    <name evidence="5" type="ORF">ABUE30_02360</name>
</gene>
<accession>A0ABW9G4F5</accession>
<dbReference type="InterPro" id="IPR051407">
    <property type="entry name" value="Bact_OM_lipoprot/Surf_antigen"/>
</dbReference>
<reference evidence="5 6" key="1">
    <citation type="journal article" date="2013" name="Int. J. Syst. Evol. Microbiol.">
        <title>Celerinatantimonas yamalensis sp. nov., a cold-adapted diazotrophic bacterium from a cold permafrost brine.</title>
        <authorList>
            <person name="Shcherbakova V."/>
            <person name="Chuvilskaya N."/>
            <person name="Rivkina E."/>
            <person name="Demidov N."/>
            <person name="Uchaeva V."/>
            <person name="Suetin S."/>
            <person name="Suzina N."/>
            <person name="Gilichinsky D."/>
        </authorList>
    </citation>
    <scope>NUCLEOTIDE SEQUENCE [LARGE SCALE GENOMIC DNA]</scope>
    <source>
        <strain evidence="5 6">C7</strain>
    </source>
</reference>
<keyword evidence="3" id="KW-0732">Signal</keyword>
<evidence type="ECO:0000259" key="4">
    <source>
        <dbReference type="Pfam" id="PF05433"/>
    </source>
</evidence>